<reference evidence="1" key="1">
    <citation type="submission" date="2014-11" db="EMBL/GenBank/DDBJ databases">
        <authorList>
            <person name="Amaro Gonzalez C."/>
        </authorList>
    </citation>
    <scope>NUCLEOTIDE SEQUENCE</scope>
</reference>
<sequence>MKMCVHVCVSECAYISIISFCCSSL</sequence>
<organism evidence="1">
    <name type="scientific">Anguilla anguilla</name>
    <name type="common">European freshwater eel</name>
    <name type="synonym">Muraena anguilla</name>
    <dbReference type="NCBI Taxonomy" id="7936"/>
    <lineage>
        <taxon>Eukaryota</taxon>
        <taxon>Metazoa</taxon>
        <taxon>Chordata</taxon>
        <taxon>Craniata</taxon>
        <taxon>Vertebrata</taxon>
        <taxon>Euteleostomi</taxon>
        <taxon>Actinopterygii</taxon>
        <taxon>Neopterygii</taxon>
        <taxon>Teleostei</taxon>
        <taxon>Anguilliformes</taxon>
        <taxon>Anguillidae</taxon>
        <taxon>Anguilla</taxon>
    </lineage>
</organism>
<dbReference type="AlphaFoldDB" id="A0A0E9V2N9"/>
<name>A0A0E9V2N9_ANGAN</name>
<dbReference type="EMBL" id="GBXM01036346">
    <property type="protein sequence ID" value="JAH72231.1"/>
    <property type="molecule type" value="Transcribed_RNA"/>
</dbReference>
<accession>A0A0E9V2N9</accession>
<protein>
    <submittedName>
        <fullName evidence="1">Uncharacterized protein</fullName>
    </submittedName>
</protein>
<evidence type="ECO:0000313" key="1">
    <source>
        <dbReference type="EMBL" id="JAH72231.1"/>
    </source>
</evidence>
<proteinExistence type="predicted"/>
<reference evidence="1" key="2">
    <citation type="journal article" date="2015" name="Fish Shellfish Immunol.">
        <title>Early steps in the European eel (Anguilla anguilla)-Vibrio vulnificus interaction in the gills: Role of the RtxA13 toxin.</title>
        <authorList>
            <person name="Callol A."/>
            <person name="Pajuelo D."/>
            <person name="Ebbesson L."/>
            <person name="Teles M."/>
            <person name="MacKenzie S."/>
            <person name="Amaro C."/>
        </authorList>
    </citation>
    <scope>NUCLEOTIDE SEQUENCE</scope>
</reference>